<feature type="domain" description="EF-hand" evidence="3">
    <location>
        <begin position="124"/>
        <end position="155"/>
    </location>
</feature>
<dbReference type="SMART" id="SM00054">
    <property type="entry name" value="EFh"/>
    <property type="match status" value="4"/>
</dbReference>
<dbReference type="Proteomes" id="UP000663829">
    <property type="component" value="Unassembled WGS sequence"/>
</dbReference>
<feature type="domain" description="EF-hand" evidence="3">
    <location>
        <begin position="15"/>
        <end position="50"/>
    </location>
</feature>
<keyword evidence="1" id="KW-0677">Repeat</keyword>
<dbReference type="GO" id="GO:0016460">
    <property type="term" value="C:myosin II complex"/>
    <property type="evidence" value="ECO:0007669"/>
    <property type="project" value="TreeGrafter"/>
</dbReference>
<keyword evidence="2" id="KW-0106">Calcium</keyword>
<proteinExistence type="predicted"/>
<dbReference type="InterPro" id="IPR002048">
    <property type="entry name" value="EF_hand_dom"/>
</dbReference>
<evidence type="ECO:0000313" key="5">
    <source>
        <dbReference type="EMBL" id="CAF1312516.1"/>
    </source>
</evidence>
<dbReference type="InterPro" id="IPR050230">
    <property type="entry name" value="CALM/Myosin/TropC-like"/>
</dbReference>
<keyword evidence="8" id="KW-1185">Reference proteome</keyword>
<dbReference type="PANTHER" id="PTHR23048">
    <property type="entry name" value="MYOSIN LIGHT CHAIN 1, 3"/>
    <property type="match status" value="1"/>
</dbReference>
<dbReference type="Proteomes" id="UP000682733">
    <property type="component" value="Unassembled WGS sequence"/>
</dbReference>
<evidence type="ECO:0000313" key="6">
    <source>
        <dbReference type="EMBL" id="CAF3543692.1"/>
    </source>
</evidence>
<feature type="domain" description="EF-hand" evidence="3">
    <location>
        <begin position="51"/>
        <end position="86"/>
    </location>
</feature>
<dbReference type="PROSITE" id="PS00018">
    <property type="entry name" value="EF_HAND_1"/>
    <property type="match status" value="4"/>
</dbReference>
<feature type="non-terminal residue" evidence="5">
    <location>
        <position position="155"/>
    </location>
</feature>
<dbReference type="GO" id="GO:0005509">
    <property type="term" value="F:calcium ion binding"/>
    <property type="evidence" value="ECO:0007669"/>
    <property type="project" value="InterPro"/>
</dbReference>
<evidence type="ECO:0000256" key="1">
    <source>
        <dbReference type="ARBA" id="ARBA00022737"/>
    </source>
</evidence>
<dbReference type="PANTHER" id="PTHR23048:SF0">
    <property type="entry name" value="CALMODULIN LIKE 3"/>
    <property type="match status" value="1"/>
</dbReference>
<gene>
    <name evidence="5" type="ORF">GPM918_LOCUS29067</name>
    <name evidence="4" type="ORF">OVA965_LOCUS2695</name>
    <name evidence="7" type="ORF">SRO942_LOCUS29618</name>
    <name evidence="6" type="ORF">TMI583_LOCUS2694</name>
</gene>
<dbReference type="FunFam" id="1.10.238.10:FF:000003">
    <property type="entry name" value="Calmodulin A"/>
    <property type="match status" value="1"/>
</dbReference>
<protein>
    <recommendedName>
        <fullName evidence="3">EF-hand domain-containing protein</fullName>
    </recommendedName>
</protein>
<reference evidence="5" key="1">
    <citation type="submission" date="2021-02" db="EMBL/GenBank/DDBJ databases">
        <authorList>
            <person name="Nowell W R."/>
        </authorList>
    </citation>
    <scope>NUCLEOTIDE SEQUENCE</scope>
</reference>
<organism evidence="5 8">
    <name type="scientific">Didymodactylos carnosus</name>
    <dbReference type="NCBI Taxonomy" id="1234261"/>
    <lineage>
        <taxon>Eukaryota</taxon>
        <taxon>Metazoa</taxon>
        <taxon>Spiralia</taxon>
        <taxon>Gnathifera</taxon>
        <taxon>Rotifera</taxon>
        <taxon>Eurotatoria</taxon>
        <taxon>Bdelloidea</taxon>
        <taxon>Philodinida</taxon>
        <taxon>Philodinidae</taxon>
        <taxon>Didymodactylos</taxon>
    </lineage>
</organism>
<evidence type="ECO:0000259" key="3">
    <source>
        <dbReference type="PROSITE" id="PS50222"/>
    </source>
</evidence>
<dbReference type="Pfam" id="PF13499">
    <property type="entry name" value="EF-hand_7"/>
    <property type="match status" value="2"/>
</dbReference>
<dbReference type="Proteomes" id="UP000677228">
    <property type="component" value="Unassembled WGS sequence"/>
</dbReference>
<sequence length="155" mass="17688">IVFNSNWIMAKLTSSQKKELKDAFNLFDTDQSGKISKQELIKVLNALNIQLNDVELGHLLCQMDSNGSGDIEFEEFCQVMGQAFFKQYSRAELQDAFKRFDQDGSGYIQASELESIMSRMGKRMKKSEIDQMIKSLDSSGNGRIEFDEFVALFNQ</sequence>
<evidence type="ECO:0000256" key="2">
    <source>
        <dbReference type="ARBA" id="ARBA00022837"/>
    </source>
</evidence>
<evidence type="ECO:0000313" key="4">
    <source>
        <dbReference type="EMBL" id="CAF0763695.1"/>
    </source>
</evidence>
<dbReference type="InterPro" id="IPR011992">
    <property type="entry name" value="EF-hand-dom_pair"/>
</dbReference>
<comment type="caution">
    <text evidence="5">The sequence shown here is derived from an EMBL/GenBank/DDBJ whole genome shotgun (WGS) entry which is preliminary data.</text>
</comment>
<dbReference type="Gene3D" id="1.10.238.10">
    <property type="entry name" value="EF-hand"/>
    <property type="match status" value="3"/>
</dbReference>
<name>A0A815EMW9_9BILA</name>
<dbReference type="PROSITE" id="PS50222">
    <property type="entry name" value="EF_HAND_2"/>
    <property type="match status" value="4"/>
</dbReference>
<accession>A0A815EMW9</accession>
<dbReference type="Proteomes" id="UP000681722">
    <property type="component" value="Unassembled WGS sequence"/>
</dbReference>
<evidence type="ECO:0000313" key="7">
    <source>
        <dbReference type="EMBL" id="CAF4151397.1"/>
    </source>
</evidence>
<dbReference type="EMBL" id="CAJNOQ010013007">
    <property type="protein sequence ID" value="CAF1312516.1"/>
    <property type="molecule type" value="Genomic_DNA"/>
</dbReference>
<dbReference type="EMBL" id="CAJNOK010000593">
    <property type="protein sequence ID" value="CAF0763695.1"/>
    <property type="molecule type" value="Genomic_DNA"/>
</dbReference>
<evidence type="ECO:0000313" key="8">
    <source>
        <dbReference type="Proteomes" id="UP000663829"/>
    </source>
</evidence>
<dbReference type="AlphaFoldDB" id="A0A815EMW9"/>
<dbReference type="InterPro" id="IPR018247">
    <property type="entry name" value="EF_Hand_1_Ca_BS"/>
</dbReference>
<dbReference type="EMBL" id="CAJOBA010000593">
    <property type="protein sequence ID" value="CAF3543692.1"/>
    <property type="molecule type" value="Genomic_DNA"/>
</dbReference>
<feature type="domain" description="EF-hand" evidence="3">
    <location>
        <begin position="88"/>
        <end position="123"/>
    </location>
</feature>
<dbReference type="EMBL" id="CAJOBC010043275">
    <property type="protein sequence ID" value="CAF4151397.1"/>
    <property type="molecule type" value="Genomic_DNA"/>
</dbReference>
<dbReference type="OrthoDB" id="26525at2759"/>
<dbReference type="SUPFAM" id="SSF47473">
    <property type="entry name" value="EF-hand"/>
    <property type="match status" value="1"/>
</dbReference>